<keyword evidence="3" id="KW-0285">Flavoprotein</keyword>
<dbReference type="Gene3D" id="3.40.50.720">
    <property type="entry name" value="NAD(P)-binding Rossmann-like Domain"/>
    <property type="match status" value="2"/>
</dbReference>
<dbReference type="GO" id="GO:0005737">
    <property type="term" value="C:cytoplasm"/>
    <property type="evidence" value="ECO:0007669"/>
    <property type="project" value="TreeGrafter"/>
</dbReference>
<evidence type="ECO:0000256" key="1">
    <source>
        <dbReference type="ARBA" id="ARBA00001974"/>
    </source>
</evidence>
<dbReference type="GO" id="GO:0071949">
    <property type="term" value="F:FAD binding"/>
    <property type="evidence" value="ECO:0007669"/>
    <property type="project" value="InterPro"/>
</dbReference>
<evidence type="ECO:0000256" key="4">
    <source>
        <dbReference type="ARBA" id="ARBA00022827"/>
    </source>
</evidence>
<comment type="caution">
    <text evidence="8">The sequence shown here is derived from an EMBL/GenBank/DDBJ whole genome shotgun (WGS) entry which is preliminary data.</text>
</comment>
<name>A0A6V8HAP2_TALPI</name>
<dbReference type="PROSITE" id="PS00677">
    <property type="entry name" value="DAO"/>
    <property type="match status" value="1"/>
</dbReference>
<dbReference type="SUPFAM" id="SSF51971">
    <property type="entry name" value="Nucleotide-binding domain"/>
    <property type="match status" value="1"/>
</dbReference>
<dbReference type="GO" id="GO:0003884">
    <property type="term" value="F:D-amino-acid oxidase activity"/>
    <property type="evidence" value="ECO:0007669"/>
    <property type="project" value="InterPro"/>
</dbReference>
<organism evidence="8 9">
    <name type="scientific">Talaromyces pinophilus</name>
    <name type="common">Penicillium pinophilum</name>
    <dbReference type="NCBI Taxonomy" id="128442"/>
    <lineage>
        <taxon>Eukaryota</taxon>
        <taxon>Fungi</taxon>
        <taxon>Dikarya</taxon>
        <taxon>Ascomycota</taxon>
        <taxon>Pezizomycotina</taxon>
        <taxon>Eurotiomycetes</taxon>
        <taxon>Eurotiomycetidae</taxon>
        <taxon>Eurotiales</taxon>
        <taxon>Trichocomaceae</taxon>
        <taxon>Talaromyces</taxon>
        <taxon>Talaromyces sect. Talaromyces</taxon>
    </lineage>
</organism>
<dbReference type="PANTHER" id="PTHR11530">
    <property type="entry name" value="D-AMINO ACID OXIDASE"/>
    <property type="match status" value="1"/>
</dbReference>
<dbReference type="InterPro" id="IPR023209">
    <property type="entry name" value="DAO"/>
</dbReference>
<evidence type="ECO:0000313" key="9">
    <source>
        <dbReference type="Proteomes" id="UP000053095"/>
    </source>
</evidence>
<dbReference type="Proteomes" id="UP000053095">
    <property type="component" value="Unassembled WGS sequence"/>
</dbReference>
<comment type="similarity">
    <text evidence="2">Belongs to the DAMOX/DASOX family.</text>
</comment>
<evidence type="ECO:0000256" key="5">
    <source>
        <dbReference type="ARBA" id="ARBA00023002"/>
    </source>
</evidence>
<protein>
    <recommendedName>
        <fullName evidence="7">FAD dependent oxidoreductase domain-containing protein</fullName>
    </recommendedName>
</protein>
<proteinExistence type="inferred from homology"/>
<dbReference type="Pfam" id="PF01266">
    <property type="entry name" value="DAO"/>
    <property type="match status" value="2"/>
</dbReference>
<feature type="domain" description="FAD dependent oxidoreductase" evidence="7">
    <location>
        <begin position="245"/>
        <end position="383"/>
    </location>
</feature>
<gene>
    <name evidence="8" type="ORF">TCE0_022f06905</name>
</gene>
<keyword evidence="4 6" id="KW-0274">FAD</keyword>
<reference evidence="9" key="1">
    <citation type="journal article" date="2015" name="Genome Announc.">
        <title>Draft genome sequence of Talaromyces cellulolyticus strain Y-94, a source of lignocellulosic biomass-degrading enzymes.</title>
        <authorList>
            <person name="Fujii T."/>
            <person name="Koike H."/>
            <person name="Sawayama S."/>
            <person name="Yano S."/>
            <person name="Inoue H."/>
        </authorList>
    </citation>
    <scope>NUCLEOTIDE SEQUENCE [LARGE SCALE GENOMIC DNA]</scope>
    <source>
        <strain evidence="9">Y-94</strain>
    </source>
</reference>
<comment type="cofactor">
    <cofactor evidence="1 6">
        <name>FAD</name>
        <dbReference type="ChEBI" id="CHEBI:57692"/>
    </cofactor>
</comment>
<evidence type="ECO:0000256" key="6">
    <source>
        <dbReference type="PIRSR" id="PIRSR000189-1"/>
    </source>
</evidence>
<dbReference type="EMBL" id="DF933818">
    <property type="protein sequence ID" value="GAM37194.1"/>
    <property type="molecule type" value="Genomic_DNA"/>
</dbReference>
<dbReference type="GO" id="GO:0019478">
    <property type="term" value="P:D-amino acid catabolic process"/>
    <property type="evidence" value="ECO:0007669"/>
    <property type="project" value="TreeGrafter"/>
</dbReference>
<evidence type="ECO:0000256" key="2">
    <source>
        <dbReference type="ARBA" id="ARBA00006730"/>
    </source>
</evidence>
<evidence type="ECO:0000259" key="7">
    <source>
        <dbReference type="Pfam" id="PF01266"/>
    </source>
</evidence>
<dbReference type="SUPFAM" id="SSF54373">
    <property type="entry name" value="FAD-linked reductases, C-terminal domain"/>
    <property type="match status" value="1"/>
</dbReference>
<sequence length="390" mass="43629">MGIDTPLYVILGAGVVGLTTALELKTRFPASEVIVVAKHLPGDRSVEYTSPWAGANWLSMATDNGVQEEWDAVTFKKFERLSRQSPECGIRRMDIRAIFDSPIENAGILSQGTGKIWYEKLVGGLCEVPTHELPQGSNFGYDLSTFMINVQSYLPWLQVQVLKAGIDLRRAKFDDINRLFESFPTAKAFFNCTGLGSYSLKGVEDHNVYPTKVHHQLLSLLSHMTLGGPTILYYYRRLYPETDTYVFDIQGQILLVETPSKPLEKMYFRSPKRVASDTTYVFPRFPHGGVVLGGCRLDGVWDGNIDLDFAEDIKRRCCALCPDLGKPEDLKVLYHAVGLRPSRKGGPRIEKQFYGNRMVVHNYGAAGAGYQASWGMAKYAVDLIIQTSHL</sequence>
<feature type="binding site" evidence="6">
    <location>
        <position position="280"/>
    </location>
    <ligand>
        <name>D-dopa</name>
        <dbReference type="ChEBI" id="CHEBI:149689"/>
    </ligand>
</feature>
<feature type="binding site" evidence="6">
    <location>
        <position position="193"/>
    </location>
    <ligand>
        <name>FAD</name>
        <dbReference type="ChEBI" id="CHEBI:57692"/>
    </ligand>
</feature>
<dbReference type="AlphaFoldDB" id="A0A6V8HAP2"/>
<feature type="binding site" evidence="6">
    <location>
        <position position="367"/>
    </location>
    <ligand>
        <name>D-dopa</name>
        <dbReference type="ChEBI" id="CHEBI:149689"/>
    </ligand>
</feature>
<dbReference type="InterPro" id="IPR006076">
    <property type="entry name" value="FAD-dep_OxRdtase"/>
</dbReference>
<dbReference type="Gene3D" id="3.30.9.10">
    <property type="entry name" value="D-Amino Acid Oxidase, subunit A, domain 2"/>
    <property type="match status" value="1"/>
</dbReference>
<feature type="binding site" evidence="6">
    <location>
        <position position="340"/>
    </location>
    <ligand>
        <name>D-dopa</name>
        <dbReference type="ChEBI" id="CHEBI:149689"/>
    </ligand>
</feature>
<keyword evidence="9" id="KW-1185">Reference proteome</keyword>
<dbReference type="InterPro" id="IPR006181">
    <property type="entry name" value="D-amino_acid_oxidase_CS"/>
</dbReference>
<evidence type="ECO:0000256" key="3">
    <source>
        <dbReference type="ARBA" id="ARBA00022630"/>
    </source>
</evidence>
<accession>A0A6V8HAP2</accession>
<evidence type="ECO:0000313" key="8">
    <source>
        <dbReference type="EMBL" id="GAM37194.1"/>
    </source>
</evidence>
<dbReference type="PIRSF" id="PIRSF000189">
    <property type="entry name" value="D-aa_oxidase"/>
    <property type="match status" value="1"/>
</dbReference>
<keyword evidence="5" id="KW-0560">Oxidoreductase</keyword>
<feature type="binding site" evidence="6">
    <location>
        <begin position="49"/>
        <end position="50"/>
    </location>
    <ligand>
        <name>FAD</name>
        <dbReference type="ChEBI" id="CHEBI:57692"/>
    </ligand>
</feature>
<feature type="domain" description="FAD dependent oxidoreductase" evidence="7">
    <location>
        <begin position="9"/>
        <end position="221"/>
    </location>
</feature>
<dbReference type="PANTHER" id="PTHR11530:SF16">
    <property type="entry name" value="D-AMINO ACID OXIDASE (AFU_ORTHOLOGUE AFUA_5G11290)"/>
    <property type="match status" value="1"/>
</dbReference>